<dbReference type="Pfam" id="PF13391">
    <property type="entry name" value="HNH_2"/>
    <property type="match status" value="1"/>
</dbReference>
<protein>
    <recommendedName>
        <fullName evidence="1">HNH nuclease domain-containing protein</fullName>
    </recommendedName>
</protein>
<evidence type="ECO:0000259" key="1">
    <source>
        <dbReference type="Pfam" id="PF13391"/>
    </source>
</evidence>
<gene>
    <name evidence="2" type="ORF">FRV6_14224</name>
</gene>
<accession>A0A2H3U3N2</accession>
<dbReference type="VEuPathDB" id="FungiDB:FOIG_16900"/>
<dbReference type="OrthoDB" id="2104739at2759"/>
<evidence type="ECO:0000313" key="2">
    <source>
        <dbReference type="EMBL" id="SCO90096.1"/>
    </source>
</evidence>
<dbReference type="VEuPathDB" id="FungiDB:FOC4_g10000147"/>
<organism evidence="2 3">
    <name type="scientific">Fusarium oxysporum</name>
    <name type="common">Fusarium vascular wilt</name>
    <dbReference type="NCBI Taxonomy" id="5507"/>
    <lineage>
        <taxon>Eukaryota</taxon>
        <taxon>Fungi</taxon>
        <taxon>Dikarya</taxon>
        <taxon>Ascomycota</taxon>
        <taxon>Pezizomycotina</taxon>
        <taxon>Sordariomycetes</taxon>
        <taxon>Hypocreomycetidae</taxon>
        <taxon>Hypocreales</taxon>
        <taxon>Nectriaceae</taxon>
        <taxon>Fusarium</taxon>
        <taxon>Fusarium oxysporum species complex</taxon>
    </lineage>
</organism>
<dbReference type="VEuPathDB" id="FungiDB:FOC1_g10000397"/>
<reference evidence="3" key="1">
    <citation type="submission" date="2016-09" db="EMBL/GenBank/DDBJ databases">
        <authorList>
            <person name="Guldener U."/>
        </authorList>
    </citation>
    <scope>NUCLEOTIDE SEQUENCE [LARGE SCALE GENOMIC DNA]</scope>
    <source>
        <strain evidence="3">V64-1</strain>
    </source>
</reference>
<feature type="domain" description="HNH nuclease" evidence="1">
    <location>
        <begin position="41"/>
        <end position="122"/>
    </location>
</feature>
<proteinExistence type="predicted"/>
<sequence>MPERVLALRGACLVRDRHRCVISRRFDQNEAFKRISRYGDEARDDDGISLAGAAFNALEVAHILPHSLTQDPSKEAALAILNMFDSGAAFLIESTDIDRPRNAITLTHSLHMWFGDFRIFFESIDQQAHTYRINTFLPPGLLGGLLPVTRTLHLTETRSIDPPSPRLLAIHSAIAHILHLSAAGDYIDKVLQDMEENGVREDGSTELDRLVKLRLNGWSVSEVSG</sequence>
<name>A0A2H3U3N2_FUSOX</name>
<dbReference type="EMBL" id="FMJY01000009">
    <property type="protein sequence ID" value="SCO90096.1"/>
    <property type="molecule type" value="Genomic_DNA"/>
</dbReference>
<evidence type="ECO:0000313" key="3">
    <source>
        <dbReference type="Proteomes" id="UP000219369"/>
    </source>
</evidence>
<dbReference type="VEuPathDB" id="FungiDB:FOXG_19368"/>
<dbReference type="Proteomes" id="UP000219369">
    <property type="component" value="Unassembled WGS sequence"/>
</dbReference>
<dbReference type="InterPro" id="IPR003615">
    <property type="entry name" value="HNH_nuc"/>
</dbReference>
<dbReference type="AlphaFoldDB" id="A0A2H3U3N2"/>
<dbReference type="VEuPathDB" id="FungiDB:FOMG_17672"/>